<keyword evidence="2" id="KW-1185">Reference proteome</keyword>
<dbReference type="PANTHER" id="PTHR24109">
    <property type="entry name" value="LEUCINE-RICH REPEAT-CONTAINING PROTEIN 31"/>
    <property type="match status" value="1"/>
</dbReference>
<name>A0A7I8WEP6_9ANNE</name>
<dbReference type="SMART" id="SM00368">
    <property type="entry name" value="LRR_RI"/>
    <property type="match status" value="7"/>
</dbReference>
<dbReference type="OrthoDB" id="2013775at2759"/>
<sequence>MGVDSLESLSLVCIRSNLYFISKICKRNAIFLPPKIGMSIFEFANKDNKPFSTNELKFFSSSILYLSNVTLKQRKFTSVDNLSFLSDHPIKSLCLENFIKQIYLPIVDTLKNLELKSCDVFAEESVNMFKQSANLPSLKSLNLNFSRNITRSKMVKKLIQFSSISLQAVDFSSCNFSKEDCYDWLGSVFQNCSQLREVNLSGNQKMGDGWLNILKGLKSSSNHLLKIDFSYCDLIKENNCWLGELFKICKLLQEVNLSGNKKLGDGWSEILAGLTSSSQSIIKIEFSNCFLSSSNGNMLGNFLKQCTSIEEINLSENKRILNGFDKICQGLKLSSNTLKRINYSDCNLNENQINFVSDLIADCTLLEQVVLCDNENFRNQAEKICSGLMSSSNSLQRVDVFNYNLNSEESYWFANLLQKCKTLREVYIFSHGMEEIFISLKSSSASLRKIKIEFFDVTDEEILCVGNLLEECKILEDFSISANMLSSKQLEVICAGLQPSLNSLKKIKFSPCIVEENDVYCPGSLFIGCESLTEIDLMGSHFNTPGLAEIFQVLKSSAKSLLKVNFNNCVWKEGDIGQLADLLRECTFIEEINLSSTSLHGNEFKNICEGLTSSSNSLLDIDLSCCDLNEDQSFWLGDFLNQCTSLQNIDLSANCECGKNIWEIFDGLKLSSYSLRKLYLFDCNLNEEQSCWLGDLLQMCTSIQEINLSGNNEFGKGFKGICNGLKSSSNSLIKIILSDNDLNEEQSHWLGDLLQDCLSIQEIDLSGNDSCGKEFKRICNGLKSSSNSLLNIRLSQCQLSSCDCRWLGDLLEKCTCLEELCLSFNENCSREFKGICQGLKASSHSLLRLNLSYCKFNENHSHLLIELLRNCNILEDMYLDSFGEDHPDFINLLDGFKAIYPHLNLSYL</sequence>
<dbReference type="SUPFAM" id="SSF52047">
    <property type="entry name" value="RNI-like"/>
    <property type="match status" value="2"/>
</dbReference>
<organism evidence="1 2">
    <name type="scientific">Dimorphilus gyrociliatus</name>
    <dbReference type="NCBI Taxonomy" id="2664684"/>
    <lineage>
        <taxon>Eukaryota</taxon>
        <taxon>Metazoa</taxon>
        <taxon>Spiralia</taxon>
        <taxon>Lophotrochozoa</taxon>
        <taxon>Annelida</taxon>
        <taxon>Polychaeta</taxon>
        <taxon>Polychaeta incertae sedis</taxon>
        <taxon>Dinophilidae</taxon>
        <taxon>Dimorphilus</taxon>
    </lineage>
</organism>
<comment type="caution">
    <text evidence="1">The sequence shown here is derived from an EMBL/GenBank/DDBJ whole genome shotgun (WGS) entry which is preliminary data.</text>
</comment>
<dbReference type="PANTHER" id="PTHR24109:SF3">
    <property type="entry name" value="LEUCINE-RICH REPEAT-CONTAINING PROTEIN 31"/>
    <property type="match status" value="1"/>
</dbReference>
<gene>
    <name evidence="1" type="ORF">DGYR_LOCUS13890</name>
</gene>
<protein>
    <submittedName>
        <fullName evidence="1">Uncharacterized protein</fullName>
    </submittedName>
</protein>
<dbReference type="Gene3D" id="3.80.10.10">
    <property type="entry name" value="Ribonuclease Inhibitor"/>
    <property type="match status" value="2"/>
</dbReference>
<dbReference type="Proteomes" id="UP000549394">
    <property type="component" value="Unassembled WGS sequence"/>
</dbReference>
<dbReference type="InterPro" id="IPR042419">
    <property type="entry name" value="LRC31"/>
</dbReference>
<evidence type="ECO:0000313" key="2">
    <source>
        <dbReference type="Proteomes" id="UP000549394"/>
    </source>
</evidence>
<evidence type="ECO:0000313" key="1">
    <source>
        <dbReference type="EMBL" id="CAD5126656.1"/>
    </source>
</evidence>
<dbReference type="InterPro" id="IPR032675">
    <property type="entry name" value="LRR_dom_sf"/>
</dbReference>
<dbReference type="EMBL" id="CAJFCJ010000069">
    <property type="protein sequence ID" value="CAD5126656.1"/>
    <property type="molecule type" value="Genomic_DNA"/>
</dbReference>
<dbReference type="AlphaFoldDB" id="A0A7I8WEP6"/>
<reference evidence="1 2" key="1">
    <citation type="submission" date="2020-08" db="EMBL/GenBank/DDBJ databases">
        <authorList>
            <person name="Hejnol A."/>
        </authorList>
    </citation>
    <scope>NUCLEOTIDE SEQUENCE [LARGE SCALE GENOMIC DNA]</scope>
</reference>
<accession>A0A7I8WEP6</accession>
<proteinExistence type="predicted"/>